<evidence type="ECO:0000313" key="11">
    <source>
        <dbReference type="Proteomes" id="UP000182229"/>
    </source>
</evidence>
<dbReference type="OrthoDB" id="9802264at2"/>
<dbReference type="Pfam" id="PF02687">
    <property type="entry name" value="FtsX"/>
    <property type="match status" value="1"/>
</dbReference>
<evidence type="ECO:0000256" key="4">
    <source>
        <dbReference type="ARBA" id="ARBA00022989"/>
    </source>
</evidence>
<proteinExistence type="inferred from homology"/>
<protein>
    <submittedName>
        <fullName evidence="10">Multidrug ABC transporter substrate-binding protein</fullName>
    </submittedName>
</protein>
<evidence type="ECO:0000256" key="1">
    <source>
        <dbReference type="ARBA" id="ARBA00004651"/>
    </source>
</evidence>
<dbReference type="STRING" id="83449.BON30_17255"/>
<dbReference type="InterPro" id="IPR025857">
    <property type="entry name" value="MacB_PCD"/>
</dbReference>
<evidence type="ECO:0000313" key="10">
    <source>
        <dbReference type="EMBL" id="OJH39270.1"/>
    </source>
</evidence>
<dbReference type="PANTHER" id="PTHR30572">
    <property type="entry name" value="MEMBRANE COMPONENT OF TRANSPORTER-RELATED"/>
    <property type="match status" value="1"/>
</dbReference>
<evidence type="ECO:0000256" key="2">
    <source>
        <dbReference type="ARBA" id="ARBA00022475"/>
    </source>
</evidence>
<accession>A0A1L9BAH4</accession>
<keyword evidence="11" id="KW-1185">Reference proteome</keyword>
<dbReference type="Pfam" id="PF12704">
    <property type="entry name" value="MacB_PCD"/>
    <property type="match status" value="1"/>
</dbReference>
<evidence type="ECO:0000256" key="5">
    <source>
        <dbReference type="ARBA" id="ARBA00023136"/>
    </source>
</evidence>
<feature type="transmembrane region" description="Helical" evidence="7">
    <location>
        <begin position="287"/>
        <end position="312"/>
    </location>
</feature>
<reference evidence="11" key="1">
    <citation type="submission" date="2016-11" db="EMBL/GenBank/DDBJ databases">
        <authorList>
            <person name="Shukria A."/>
            <person name="Stevens D.C."/>
        </authorList>
    </citation>
    <scope>NUCLEOTIDE SEQUENCE [LARGE SCALE GENOMIC DNA]</scope>
    <source>
        <strain evidence="11">Cbfe23</strain>
    </source>
</reference>
<feature type="domain" description="MacB-like periplasmic core" evidence="9">
    <location>
        <begin position="21"/>
        <end position="249"/>
    </location>
</feature>
<dbReference type="PANTHER" id="PTHR30572:SF4">
    <property type="entry name" value="ABC TRANSPORTER PERMEASE YTRF"/>
    <property type="match status" value="1"/>
</dbReference>
<keyword evidence="3 7" id="KW-0812">Transmembrane</keyword>
<keyword evidence="4 7" id="KW-1133">Transmembrane helix</keyword>
<evidence type="ECO:0000259" key="9">
    <source>
        <dbReference type="Pfam" id="PF12704"/>
    </source>
</evidence>
<name>A0A1L9BAH4_9BACT</name>
<dbReference type="EMBL" id="MPIN01000004">
    <property type="protein sequence ID" value="OJH39270.1"/>
    <property type="molecule type" value="Genomic_DNA"/>
</dbReference>
<evidence type="ECO:0000256" key="7">
    <source>
        <dbReference type="SAM" id="Phobius"/>
    </source>
</evidence>
<dbReference type="RefSeq" id="WP_071899442.1">
    <property type="nucleotide sequence ID" value="NZ_MPIN01000004.1"/>
</dbReference>
<dbReference type="InterPro" id="IPR003838">
    <property type="entry name" value="ABC3_permease_C"/>
</dbReference>
<comment type="similarity">
    <text evidence="6">Belongs to the ABC-4 integral membrane protein family.</text>
</comment>
<dbReference type="GO" id="GO:0005886">
    <property type="term" value="C:plasma membrane"/>
    <property type="evidence" value="ECO:0007669"/>
    <property type="project" value="UniProtKB-SubCell"/>
</dbReference>
<feature type="domain" description="ABC3 transporter permease C-terminal" evidence="8">
    <location>
        <begin position="291"/>
        <end position="404"/>
    </location>
</feature>
<organism evidence="10 11">
    <name type="scientific">Cystobacter ferrugineus</name>
    <dbReference type="NCBI Taxonomy" id="83449"/>
    <lineage>
        <taxon>Bacteria</taxon>
        <taxon>Pseudomonadati</taxon>
        <taxon>Myxococcota</taxon>
        <taxon>Myxococcia</taxon>
        <taxon>Myxococcales</taxon>
        <taxon>Cystobacterineae</taxon>
        <taxon>Archangiaceae</taxon>
        <taxon>Cystobacter</taxon>
    </lineage>
</organism>
<comment type="subcellular location">
    <subcellularLocation>
        <location evidence="1">Cell membrane</location>
        <topology evidence="1">Multi-pass membrane protein</topology>
    </subcellularLocation>
</comment>
<gene>
    <name evidence="10" type="ORF">BON30_17255</name>
</gene>
<comment type="caution">
    <text evidence="10">The sequence shown here is derived from an EMBL/GenBank/DDBJ whole genome shotgun (WGS) entry which is preliminary data.</text>
</comment>
<reference evidence="10 11" key="2">
    <citation type="submission" date="2016-12" db="EMBL/GenBank/DDBJ databases">
        <title>Draft Genome Sequence of Cystobacter ferrugineus Strain Cbfe23.</title>
        <authorList>
            <person name="Akbar S."/>
            <person name="Dowd S.E."/>
            <person name="Stevens D.C."/>
        </authorList>
    </citation>
    <scope>NUCLEOTIDE SEQUENCE [LARGE SCALE GENOMIC DNA]</scope>
    <source>
        <strain evidence="10 11">Cbfe23</strain>
    </source>
</reference>
<dbReference type="Proteomes" id="UP000182229">
    <property type="component" value="Unassembled WGS sequence"/>
</dbReference>
<evidence type="ECO:0000259" key="8">
    <source>
        <dbReference type="Pfam" id="PF02687"/>
    </source>
</evidence>
<sequence length="411" mass="44053">MNILETLMLAVRSLLRSKMRSFLTALGIIIGVGAVIAMVAIGDGARANVQKVFDSMGTNMLIVMPGSSNTGGARGGFGSQPSITWDDLEAIRTQVPSVRAAAPEMRTSAQVFSEDQNWTTSVTGTTPDFFDVRGWTIAQGRRLDEADVEAGAKVAVIGQTVVEKLYGAGFNPVGQVIRIKKTPFTIVGMTARKGQSPMGQDYDDSILVPATTFQRQIQSQSLARYITGTIYVQANASAGTARAQRDVTALLRERHRITSDEDPNDFDVRDLSEIANSRQQSTETLSLLLASIAAVSLVVGGIGIMNIMLVSVTERTREIGVRVAVGARPRDILLQFLIEALTLSLLGGLLGAAVGLGVARFLASQFQWPLLVRPDVILLALGFSAVIGVGFGLYPARKASRLDPIDALRYE</sequence>
<feature type="transmembrane region" description="Helical" evidence="7">
    <location>
        <begin position="376"/>
        <end position="394"/>
    </location>
</feature>
<feature type="transmembrane region" description="Helical" evidence="7">
    <location>
        <begin position="21"/>
        <end position="41"/>
    </location>
</feature>
<evidence type="ECO:0000256" key="6">
    <source>
        <dbReference type="ARBA" id="ARBA00038076"/>
    </source>
</evidence>
<dbReference type="AlphaFoldDB" id="A0A1L9BAH4"/>
<keyword evidence="5 7" id="KW-0472">Membrane</keyword>
<keyword evidence="2" id="KW-1003">Cell membrane</keyword>
<feature type="transmembrane region" description="Helical" evidence="7">
    <location>
        <begin position="332"/>
        <end position="356"/>
    </location>
</feature>
<dbReference type="InterPro" id="IPR050250">
    <property type="entry name" value="Macrolide_Exporter_MacB"/>
</dbReference>
<evidence type="ECO:0000256" key="3">
    <source>
        <dbReference type="ARBA" id="ARBA00022692"/>
    </source>
</evidence>
<dbReference type="GO" id="GO:0022857">
    <property type="term" value="F:transmembrane transporter activity"/>
    <property type="evidence" value="ECO:0007669"/>
    <property type="project" value="TreeGrafter"/>
</dbReference>